<dbReference type="Proteomes" id="UP000440513">
    <property type="component" value="Unassembled WGS sequence"/>
</dbReference>
<dbReference type="AlphaFoldDB" id="A0A7X2P558"/>
<proteinExistence type="predicted"/>
<evidence type="ECO:0000313" key="2">
    <source>
        <dbReference type="Proteomes" id="UP000440513"/>
    </source>
</evidence>
<evidence type="ECO:0000313" key="1">
    <source>
        <dbReference type="EMBL" id="MST67549.1"/>
    </source>
</evidence>
<organism evidence="1 2">
    <name type="scientific">Oliverpabstia intestinalis</name>
    <dbReference type="NCBI Taxonomy" id="2606633"/>
    <lineage>
        <taxon>Bacteria</taxon>
        <taxon>Bacillati</taxon>
        <taxon>Bacillota</taxon>
        <taxon>Clostridia</taxon>
        <taxon>Lachnospirales</taxon>
        <taxon>Lachnospiraceae</taxon>
        <taxon>Oliverpabstia</taxon>
    </lineage>
</organism>
<gene>
    <name evidence="1" type="ORF">FYJ57_12685</name>
</gene>
<keyword evidence="2" id="KW-1185">Reference proteome</keyword>
<comment type="caution">
    <text evidence="1">The sequence shown here is derived from an EMBL/GenBank/DDBJ whole genome shotgun (WGS) entry which is preliminary data.</text>
</comment>
<dbReference type="RefSeq" id="WP_205839988.1">
    <property type="nucleotide sequence ID" value="NZ_VUMS01000030.1"/>
</dbReference>
<name>A0A7X2P558_9FIRM</name>
<accession>A0A7X2P558</accession>
<sequence>MELKGGRKMNEQINVLKPYDVYGDNLQSLFRTVDWLQDHTKRHVFDTKNLKVLSYYSARKLNGTYEVSFFAIDPLYPFVQYDDTLKFDKEIMTVNEEVYEMICESGLIFKINSQIFIVDKKAFASIGSFLDCHGRMLYNGWIGRDLCIADAIADMDHMDLIYRENGDVKYVIAVLGEKQVYNPMRESIKKSFTFLPGSGKKTFYKWRIKNDAFYIWIDYPKYQKTLCDFIWDFGIMICKSNLEKQFCYFHCYARCGEVYIILYTEKIHLYKKNAEKKNRLCNQFSRICREFYKKLYDLQCGIDGIHEIAALLHDKKYLDLLLSKVNMRRLIGSTRYKELKDQIWCQLSAENITTVYHIYWEIIKTGYSYMKELNDRYQVAYMSRIKELPDILKQEFVQTKRKKDALDGQISIFECIDI</sequence>
<reference evidence="1 2" key="1">
    <citation type="submission" date="2019-08" db="EMBL/GenBank/DDBJ databases">
        <title>In-depth cultivation of the pig gut microbiome towards novel bacterial diversity and tailored functional studies.</title>
        <authorList>
            <person name="Wylensek D."/>
            <person name="Hitch T.C.A."/>
            <person name="Clavel T."/>
        </authorList>
    </citation>
    <scope>NUCLEOTIDE SEQUENCE [LARGE SCALE GENOMIC DNA]</scope>
    <source>
        <strain evidence="1 2">BSM-380-WT-5A</strain>
    </source>
</reference>
<dbReference type="EMBL" id="VUMS01000030">
    <property type="protein sequence ID" value="MST67549.1"/>
    <property type="molecule type" value="Genomic_DNA"/>
</dbReference>
<protein>
    <submittedName>
        <fullName evidence="1">Uncharacterized protein</fullName>
    </submittedName>
</protein>